<evidence type="ECO:0000313" key="2">
    <source>
        <dbReference type="EMBL" id="RFU75797.1"/>
    </source>
</evidence>
<protein>
    <submittedName>
        <fullName evidence="2">Uncharacterized protein</fullName>
    </submittedName>
</protein>
<dbReference type="AlphaFoldDB" id="A0A395NJ03"/>
<feature type="region of interest" description="Disordered" evidence="1">
    <location>
        <begin position="60"/>
        <end position="123"/>
    </location>
</feature>
<feature type="compositionally biased region" description="Basic and acidic residues" evidence="1">
    <location>
        <begin position="74"/>
        <end position="85"/>
    </location>
</feature>
<gene>
    <name evidence="2" type="ORF">TARUN_6455</name>
</gene>
<reference evidence="2 3" key="1">
    <citation type="journal article" date="2018" name="PLoS Pathog.">
        <title>Evolution of structural diversity of trichothecenes, a family of toxins produced by plant pathogenic and entomopathogenic fungi.</title>
        <authorList>
            <person name="Proctor R.H."/>
            <person name="McCormick S.P."/>
            <person name="Kim H.S."/>
            <person name="Cardoza R.E."/>
            <person name="Stanley A.M."/>
            <person name="Lindo L."/>
            <person name="Kelly A."/>
            <person name="Brown D.W."/>
            <person name="Lee T."/>
            <person name="Vaughan M.M."/>
            <person name="Alexander N.J."/>
            <person name="Busman M."/>
            <person name="Gutierrez S."/>
        </authorList>
    </citation>
    <scope>NUCLEOTIDE SEQUENCE [LARGE SCALE GENOMIC DNA]</scope>
    <source>
        <strain evidence="2 3">IBT 40837</strain>
    </source>
</reference>
<evidence type="ECO:0000256" key="1">
    <source>
        <dbReference type="SAM" id="MobiDB-lite"/>
    </source>
</evidence>
<comment type="caution">
    <text evidence="2">The sequence shown here is derived from an EMBL/GenBank/DDBJ whole genome shotgun (WGS) entry which is preliminary data.</text>
</comment>
<keyword evidence="3" id="KW-1185">Reference proteome</keyword>
<dbReference type="EMBL" id="PXOA01000413">
    <property type="protein sequence ID" value="RFU75797.1"/>
    <property type="molecule type" value="Genomic_DNA"/>
</dbReference>
<organism evidence="2 3">
    <name type="scientific">Trichoderma arundinaceum</name>
    <dbReference type="NCBI Taxonomy" id="490622"/>
    <lineage>
        <taxon>Eukaryota</taxon>
        <taxon>Fungi</taxon>
        <taxon>Dikarya</taxon>
        <taxon>Ascomycota</taxon>
        <taxon>Pezizomycotina</taxon>
        <taxon>Sordariomycetes</taxon>
        <taxon>Hypocreomycetidae</taxon>
        <taxon>Hypocreales</taxon>
        <taxon>Hypocreaceae</taxon>
        <taxon>Trichoderma</taxon>
    </lineage>
</organism>
<accession>A0A395NJ03</accession>
<sequence>MFGCRLLAHRDQTDDTHPLVLQLRENLERIRETKGSDEAPPLAQTAALLGRPRGAAALTRRREHAHGTMHWTRKRLDGMETEKTKGQRRGFGAGVVYTHSRGSDSWTNGWGDGGLPTQQFSGR</sequence>
<evidence type="ECO:0000313" key="3">
    <source>
        <dbReference type="Proteomes" id="UP000266272"/>
    </source>
</evidence>
<name>A0A395NJ03_TRIAR</name>
<proteinExistence type="predicted"/>
<dbReference type="Proteomes" id="UP000266272">
    <property type="component" value="Unassembled WGS sequence"/>
</dbReference>